<dbReference type="Pfam" id="PF03484">
    <property type="entry name" value="B5"/>
    <property type="match status" value="1"/>
</dbReference>
<feature type="domain" description="FDX-ACB" evidence="18">
    <location>
        <begin position="703"/>
        <end position="796"/>
    </location>
</feature>
<dbReference type="InterPro" id="IPR005121">
    <property type="entry name" value="Fdx_antiC-bd"/>
</dbReference>
<dbReference type="Proteomes" id="UP000823990">
    <property type="component" value="Unassembled WGS sequence"/>
</dbReference>
<dbReference type="GO" id="GO:0005524">
    <property type="term" value="F:ATP binding"/>
    <property type="evidence" value="ECO:0007669"/>
    <property type="project" value="UniProtKB-UniRule"/>
</dbReference>
<evidence type="ECO:0000256" key="13">
    <source>
        <dbReference type="ARBA" id="ARBA00023146"/>
    </source>
</evidence>
<dbReference type="PROSITE" id="PS51447">
    <property type="entry name" value="FDX_ACB"/>
    <property type="match status" value="1"/>
</dbReference>
<dbReference type="EC" id="6.1.1.20" evidence="15"/>
<dbReference type="GO" id="GO:0140096">
    <property type="term" value="F:catalytic activity, acting on a protein"/>
    <property type="evidence" value="ECO:0007669"/>
    <property type="project" value="UniProtKB-ARBA"/>
</dbReference>
<keyword evidence="11 16" id="KW-0694">RNA-binding</keyword>
<keyword evidence="8 15" id="KW-0547">Nucleotide-binding</keyword>
<dbReference type="PROSITE" id="PS50886">
    <property type="entry name" value="TRBD"/>
    <property type="match status" value="1"/>
</dbReference>
<dbReference type="GO" id="GO:0006432">
    <property type="term" value="P:phenylalanyl-tRNA aminoacylation"/>
    <property type="evidence" value="ECO:0007669"/>
    <property type="project" value="UniProtKB-UniRule"/>
</dbReference>
<dbReference type="InterPro" id="IPR020825">
    <property type="entry name" value="Phe-tRNA_synthase-like_B3/B4"/>
</dbReference>
<dbReference type="SUPFAM" id="SSF55681">
    <property type="entry name" value="Class II aaRS and biotin synthetases"/>
    <property type="match status" value="1"/>
</dbReference>
<dbReference type="Gene3D" id="2.40.50.140">
    <property type="entry name" value="Nucleic acid-binding proteins"/>
    <property type="match status" value="1"/>
</dbReference>
<evidence type="ECO:0000256" key="5">
    <source>
        <dbReference type="ARBA" id="ARBA00022555"/>
    </source>
</evidence>
<evidence type="ECO:0000259" key="17">
    <source>
        <dbReference type="PROSITE" id="PS50886"/>
    </source>
</evidence>
<keyword evidence="6 15" id="KW-0436">Ligase</keyword>
<organism evidence="20 21">
    <name type="scientific">Candidatus Protoclostridium stercorigallinarum</name>
    <dbReference type="NCBI Taxonomy" id="2838741"/>
    <lineage>
        <taxon>Bacteria</taxon>
        <taxon>Bacillati</taxon>
        <taxon>Bacillota</taxon>
        <taxon>Clostridia</taxon>
        <taxon>Candidatus Protoclostridium</taxon>
    </lineage>
</organism>
<dbReference type="InterPro" id="IPR004532">
    <property type="entry name" value="Phe-tRNA-ligase_IIc_bsu_bact"/>
</dbReference>
<evidence type="ECO:0000259" key="18">
    <source>
        <dbReference type="PROSITE" id="PS51447"/>
    </source>
</evidence>
<evidence type="ECO:0000256" key="3">
    <source>
        <dbReference type="ARBA" id="ARBA00011209"/>
    </source>
</evidence>
<keyword evidence="4 15" id="KW-0963">Cytoplasm</keyword>
<dbReference type="InterPro" id="IPR045864">
    <property type="entry name" value="aa-tRNA-synth_II/BPL/LPL"/>
</dbReference>
<evidence type="ECO:0000256" key="14">
    <source>
        <dbReference type="ARBA" id="ARBA00049255"/>
    </source>
</evidence>
<evidence type="ECO:0000256" key="12">
    <source>
        <dbReference type="ARBA" id="ARBA00022917"/>
    </source>
</evidence>
<evidence type="ECO:0000313" key="20">
    <source>
        <dbReference type="EMBL" id="HIW02505.1"/>
    </source>
</evidence>
<comment type="caution">
    <text evidence="20">The sequence shown here is derived from an EMBL/GenBank/DDBJ whole genome shotgun (WGS) entry which is preliminary data.</text>
</comment>
<evidence type="ECO:0000256" key="16">
    <source>
        <dbReference type="PROSITE-ProRule" id="PRU00209"/>
    </source>
</evidence>
<dbReference type="InterPro" id="IPR005146">
    <property type="entry name" value="B3/B4_tRNA-bd"/>
</dbReference>
<dbReference type="Pfam" id="PF03483">
    <property type="entry name" value="B3_4"/>
    <property type="match status" value="1"/>
</dbReference>
<comment type="similarity">
    <text evidence="2 15">Belongs to the phenylalanyl-tRNA synthetase beta subunit family. Type 1 subfamily.</text>
</comment>
<dbReference type="Gene3D" id="3.50.40.10">
    <property type="entry name" value="Phenylalanyl-trna Synthetase, Chain B, domain 3"/>
    <property type="match status" value="1"/>
</dbReference>
<dbReference type="FunFam" id="3.30.70.380:FF:000001">
    <property type="entry name" value="Phenylalanine--tRNA ligase beta subunit"/>
    <property type="match status" value="1"/>
</dbReference>
<dbReference type="InterPro" id="IPR033714">
    <property type="entry name" value="tRNA_bind_bactPheRS"/>
</dbReference>
<dbReference type="SUPFAM" id="SSF56037">
    <property type="entry name" value="PheT/TilS domain"/>
    <property type="match status" value="1"/>
</dbReference>
<sequence length="796" mass="87132">MKLPISWLKEYAAIGSASPEEVAKALLGIGFEVEEIIYAGADIENVVAAKVIDCKPHTNSDHLHVCMVDTGNEILQIVCGAPNVGTGDVVPCALSGAKLPGGIEIRPGELRGVMSYGMLCSGKELGADDTIIKGADVDGLLQLPKDTPLGTDIRKILGLDEYVLDVSVTANRPDCQSIVGLAREVAAAMDVRFTPPVNKYKTTERDEGEYMPGVKIDSGLCSRYTGRLIRDVRIEKSPEWMARRLRLVGIRSINNIVDITNYVLIETGQPLHSFDIRFIDEGIVVRTAKKGEKITALDGKEYSLEPDMLVIADAKKPVAIAGIMGGEYSGIMKDTQTVFLEAARFDRRSVRVTSRKLGLRSDSSARYEKGVDYESVDEGRERALALIYKLKAGKIVDVRSDAGEDRPAEKIIDTTAERICSIIGIDIPAKTIKKILDPLGIETEIKPRTDRLLCRIPLRREDIEDFADLSEEVIRYYGYDNLEPTFLRSAACTIGGESDKDKKINALKEVLCGLGAFEMMSYSFISAKAADMLMLPDNDEARKGLRLLNPLGEDTSVMRTQLTHNALSAAALNLSRGNDEFRLFEVGRVYIPVVEGKQPDERNHLTITFAGGDENFYTLKSAVTAALRCLGAKTSLRYTEKPYLHPGMGADIVMDGKLIGSFGKLHPTAAENYDINADVYVAEIDLEPLLGIKLDEVKYSLISRYPCVNRDLAVVVDESAPLGELIATIKEAAGSDLESVRAFDVYRGEQIEKGKKSVAFALRFRSPEKTLGDADIQAMTDAVIKALESAHGAQLR</sequence>
<dbReference type="FunFam" id="2.40.50.140:FF:000045">
    <property type="entry name" value="Phenylalanine--tRNA ligase beta subunit"/>
    <property type="match status" value="1"/>
</dbReference>
<feature type="domain" description="TRNA-binding" evidence="17">
    <location>
        <begin position="40"/>
        <end position="154"/>
    </location>
</feature>
<keyword evidence="5 16" id="KW-0820">tRNA-binding</keyword>
<dbReference type="NCBIfam" id="TIGR00472">
    <property type="entry name" value="pheT_bact"/>
    <property type="match status" value="1"/>
</dbReference>
<comment type="cofactor">
    <cofactor evidence="15">
        <name>Mg(2+)</name>
        <dbReference type="ChEBI" id="CHEBI:18420"/>
    </cofactor>
    <text evidence="15">Binds 2 magnesium ions per tetramer.</text>
</comment>
<dbReference type="EMBL" id="DXHS01000069">
    <property type="protein sequence ID" value="HIW02505.1"/>
    <property type="molecule type" value="Genomic_DNA"/>
</dbReference>
<dbReference type="SUPFAM" id="SSF50249">
    <property type="entry name" value="Nucleic acid-binding proteins"/>
    <property type="match status" value="1"/>
</dbReference>
<dbReference type="GO" id="GO:0000049">
    <property type="term" value="F:tRNA binding"/>
    <property type="evidence" value="ECO:0007669"/>
    <property type="project" value="UniProtKB-UniRule"/>
</dbReference>
<comment type="subunit">
    <text evidence="3 15">Tetramer of two alpha and two beta subunits.</text>
</comment>
<evidence type="ECO:0000256" key="9">
    <source>
        <dbReference type="ARBA" id="ARBA00022840"/>
    </source>
</evidence>
<keyword evidence="12 15" id="KW-0648">Protein biosynthesis</keyword>
<accession>A0A9D1Q0U3</accession>
<evidence type="ECO:0000256" key="15">
    <source>
        <dbReference type="HAMAP-Rule" id="MF_00283"/>
    </source>
</evidence>
<gene>
    <name evidence="15 20" type="primary">pheT</name>
    <name evidence="20" type="ORF">H9892_04115</name>
</gene>
<dbReference type="InterPro" id="IPR002547">
    <property type="entry name" value="tRNA-bd_dom"/>
</dbReference>
<evidence type="ECO:0000259" key="19">
    <source>
        <dbReference type="PROSITE" id="PS51483"/>
    </source>
</evidence>
<dbReference type="Gene3D" id="3.30.56.10">
    <property type="match status" value="2"/>
</dbReference>
<evidence type="ECO:0000313" key="21">
    <source>
        <dbReference type="Proteomes" id="UP000823990"/>
    </source>
</evidence>
<dbReference type="SMART" id="SM00873">
    <property type="entry name" value="B3_4"/>
    <property type="match status" value="1"/>
</dbReference>
<dbReference type="SUPFAM" id="SSF46955">
    <property type="entry name" value="Putative DNA-binding domain"/>
    <property type="match status" value="1"/>
</dbReference>
<reference evidence="20" key="1">
    <citation type="journal article" date="2021" name="PeerJ">
        <title>Extensive microbial diversity within the chicken gut microbiome revealed by metagenomics and culture.</title>
        <authorList>
            <person name="Gilroy R."/>
            <person name="Ravi A."/>
            <person name="Getino M."/>
            <person name="Pursley I."/>
            <person name="Horton D.L."/>
            <person name="Alikhan N.F."/>
            <person name="Baker D."/>
            <person name="Gharbi K."/>
            <person name="Hall N."/>
            <person name="Watson M."/>
            <person name="Adriaenssens E.M."/>
            <person name="Foster-Nyarko E."/>
            <person name="Jarju S."/>
            <person name="Secka A."/>
            <person name="Antonio M."/>
            <person name="Oren A."/>
            <person name="Chaudhuri R.R."/>
            <person name="La Ragione R."/>
            <person name="Hildebrand F."/>
            <person name="Pallen M.J."/>
        </authorList>
    </citation>
    <scope>NUCLEOTIDE SEQUENCE</scope>
    <source>
        <strain evidence="20">12435</strain>
    </source>
</reference>
<dbReference type="InterPro" id="IPR005147">
    <property type="entry name" value="tRNA_synthase_B5-dom"/>
</dbReference>
<evidence type="ECO:0000256" key="6">
    <source>
        <dbReference type="ARBA" id="ARBA00022598"/>
    </source>
</evidence>
<dbReference type="PANTHER" id="PTHR10947:SF0">
    <property type="entry name" value="PHENYLALANINE--TRNA LIGASE BETA SUBUNIT"/>
    <property type="match status" value="1"/>
</dbReference>
<dbReference type="InterPro" id="IPR041616">
    <property type="entry name" value="PheRS_beta_core"/>
</dbReference>
<evidence type="ECO:0000256" key="11">
    <source>
        <dbReference type="ARBA" id="ARBA00022884"/>
    </source>
</evidence>
<feature type="binding site" evidence="15">
    <location>
        <position position="472"/>
    </location>
    <ligand>
        <name>Mg(2+)</name>
        <dbReference type="ChEBI" id="CHEBI:18420"/>
        <note>shared with alpha subunit</note>
    </ligand>
</feature>
<dbReference type="SMART" id="SM00874">
    <property type="entry name" value="B5"/>
    <property type="match status" value="1"/>
</dbReference>
<feature type="binding site" evidence="15">
    <location>
        <position position="471"/>
    </location>
    <ligand>
        <name>Mg(2+)</name>
        <dbReference type="ChEBI" id="CHEBI:18420"/>
        <note>shared with alpha subunit</note>
    </ligand>
</feature>
<keyword evidence="13 15" id="KW-0030">Aminoacyl-tRNA synthetase</keyword>
<keyword evidence="9 15" id="KW-0067">ATP-binding</keyword>
<evidence type="ECO:0000256" key="2">
    <source>
        <dbReference type="ARBA" id="ARBA00008653"/>
    </source>
</evidence>
<dbReference type="InterPro" id="IPR012340">
    <property type="entry name" value="NA-bd_OB-fold"/>
</dbReference>
<dbReference type="Pfam" id="PF01588">
    <property type="entry name" value="tRNA_bind"/>
    <property type="match status" value="1"/>
</dbReference>
<keyword evidence="10 15" id="KW-0460">Magnesium</keyword>
<dbReference type="PROSITE" id="PS51483">
    <property type="entry name" value="B5"/>
    <property type="match status" value="1"/>
</dbReference>
<feature type="binding site" evidence="15">
    <location>
        <position position="462"/>
    </location>
    <ligand>
        <name>Mg(2+)</name>
        <dbReference type="ChEBI" id="CHEBI:18420"/>
        <note>shared with alpha subunit</note>
    </ligand>
</feature>
<protein>
    <recommendedName>
        <fullName evidence="15">Phenylalanine--tRNA ligase beta subunit</fullName>
        <ecNumber evidence="15">6.1.1.20</ecNumber>
    </recommendedName>
    <alternativeName>
        <fullName evidence="15">Phenylalanyl-tRNA synthetase beta subunit</fullName>
        <shortName evidence="15">PheRS</shortName>
    </alternativeName>
</protein>
<evidence type="ECO:0000256" key="10">
    <source>
        <dbReference type="ARBA" id="ARBA00022842"/>
    </source>
</evidence>
<dbReference type="NCBIfam" id="NF045760">
    <property type="entry name" value="YtpR"/>
    <property type="match status" value="1"/>
</dbReference>
<comment type="subcellular location">
    <subcellularLocation>
        <location evidence="1 15">Cytoplasm</location>
    </subcellularLocation>
</comment>
<dbReference type="InterPro" id="IPR036690">
    <property type="entry name" value="Fdx_antiC-bd_sf"/>
</dbReference>
<dbReference type="GO" id="GO:0000287">
    <property type="term" value="F:magnesium ion binding"/>
    <property type="evidence" value="ECO:0007669"/>
    <property type="project" value="UniProtKB-UniRule"/>
</dbReference>
<evidence type="ECO:0000256" key="1">
    <source>
        <dbReference type="ARBA" id="ARBA00004496"/>
    </source>
</evidence>
<evidence type="ECO:0000256" key="7">
    <source>
        <dbReference type="ARBA" id="ARBA00022723"/>
    </source>
</evidence>
<feature type="domain" description="B5" evidence="19">
    <location>
        <begin position="407"/>
        <end position="484"/>
    </location>
</feature>
<dbReference type="Gene3D" id="3.30.930.10">
    <property type="entry name" value="Bira Bifunctional Protein, Domain 2"/>
    <property type="match status" value="1"/>
</dbReference>
<dbReference type="HAMAP" id="MF_00283">
    <property type="entry name" value="Phe_tRNA_synth_beta1"/>
    <property type="match status" value="1"/>
</dbReference>
<dbReference type="AlphaFoldDB" id="A0A9D1Q0U3"/>
<dbReference type="Pfam" id="PF17759">
    <property type="entry name" value="tRNA_synthFbeta"/>
    <property type="match status" value="1"/>
</dbReference>
<dbReference type="InterPro" id="IPR045060">
    <property type="entry name" value="Phe-tRNA-ligase_IIc_bsu"/>
</dbReference>
<dbReference type="FunFam" id="3.50.40.10:FF:000001">
    <property type="entry name" value="Phenylalanine--tRNA ligase beta subunit"/>
    <property type="match status" value="1"/>
</dbReference>
<dbReference type="CDD" id="cd02796">
    <property type="entry name" value="tRNA_bind_bactPheRS"/>
    <property type="match status" value="1"/>
</dbReference>
<dbReference type="CDD" id="cd00769">
    <property type="entry name" value="PheRS_beta_core"/>
    <property type="match status" value="1"/>
</dbReference>
<proteinExistence type="inferred from homology"/>
<dbReference type="GO" id="GO:0016740">
    <property type="term" value="F:transferase activity"/>
    <property type="evidence" value="ECO:0007669"/>
    <property type="project" value="UniProtKB-ARBA"/>
</dbReference>
<dbReference type="Gene3D" id="3.30.70.380">
    <property type="entry name" value="Ferrodoxin-fold anticodon-binding domain"/>
    <property type="match status" value="1"/>
</dbReference>
<keyword evidence="7 15" id="KW-0479">Metal-binding</keyword>
<name>A0A9D1Q0U3_9FIRM</name>
<dbReference type="InterPro" id="IPR009061">
    <property type="entry name" value="DNA-bd_dom_put_sf"/>
</dbReference>
<evidence type="ECO:0000256" key="4">
    <source>
        <dbReference type="ARBA" id="ARBA00022490"/>
    </source>
</evidence>
<comment type="catalytic activity">
    <reaction evidence="14 15">
        <text>tRNA(Phe) + L-phenylalanine + ATP = L-phenylalanyl-tRNA(Phe) + AMP + diphosphate + H(+)</text>
        <dbReference type="Rhea" id="RHEA:19413"/>
        <dbReference type="Rhea" id="RHEA-COMP:9668"/>
        <dbReference type="Rhea" id="RHEA-COMP:9699"/>
        <dbReference type="ChEBI" id="CHEBI:15378"/>
        <dbReference type="ChEBI" id="CHEBI:30616"/>
        <dbReference type="ChEBI" id="CHEBI:33019"/>
        <dbReference type="ChEBI" id="CHEBI:58095"/>
        <dbReference type="ChEBI" id="CHEBI:78442"/>
        <dbReference type="ChEBI" id="CHEBI:78531"/>
        <dbReference type="ChEBI" id="CHEBI:456215"/>
        <dbReference type="EC" id="6.1.1.20"/>
    </reaction>
</comment>
<dbReference type="GO" id="GO:0009328">
    <property type="term" value="C:phenylalanine-tRNA ligase complex"/>
    <property type="evidence" value="ECO:0007669"/>
    <property type="project" value="TreeGrafter"/>
</dbReference>
<dbReference type="PANTHER" id="PTHR10947">
    <property type="entry name" value="PHENYLALANYL-TRNA SYNTHETASE BETA CHAIN AND LEUCINE-RICH REPEAT-CONTAINING PROTEIN 47"/>
    <property type="match status" value="1"/>
</dbReference>
<dbReference type="GO" id="GO:0004826">
    <property type="term" value="F:phenylalanine-tRNA ligase activity"/>
    <property type="evidence" value="ECO:0007669"/>
    <property type="project" value="UniProtKB-UniRule"/>
</dbReference>
<dbReference type="SMART" id="SM00896">
    <property type="entry name" value="FDX-ACB"/>
    <property type="match status" value="1"/>
</dbReference>
<dbReference type="SUPFAM" id="SSF54991">
    <property type="entry name" value="Anticodon-binding domain of PheRS"/>
    <property type="match status" value="1"/>
</dbReference>
<dbReference type="Pfam" id="PF03147">
    <property type="entry name" value="FDX-ACB"/>
    <property type="match status" value="1"/>
</dbReference>
<evidence type="ECO:0000256" key="8">
    <source>
        <dbReference type="ARBA" id="ARBA00022741"/>
    </source>
</evidence>
<reference evidence="20" key="2">
    <citation type="submission" date="2021-04" db="EMBL/GenBank/DDBJ databases">
        <authorList>
            <person name="Gilroy R."/>
        </authorList>
    </citation>
    <scope>NUCLEOTIDE SEQUENCE</scope>
    <source>
        <strain evidence="20">12435</strain>
    </source>
</reference>
<feature type="binding site" evidence="15">
    <location>
        <position position="468"/>
    </location>
    <ligand>
        <name>Mg(2+)</name>
        <dbReference type="ChEBI" id="CHEBI:18420"/>
        <note>shared with alpha subunit</note>
    </ligand>
</feature>